<sequence>MNQSLSDVSPVLPRRTSRWRVYRGADQYERLLGWFLSLPATGLMLLFLIGPIAAVLLLSFTDWQLGMSAFEWIGLDNYAELFSDPTFWQSLKNTMIYVAIVVPGSVFLGLGAAMLIEAGKQGKSFYRAVYFLPVMATLIAMSIVWQVILHPDFGLLNLILKELGIAGPNWLQDSDLVLYVLCGIGIWQQVGFNLVLFISGLMSIPSHLYEAAEMDGASSAWDRFRLVTWPLLGPITLFVVVITSSKAFQVFDTVQVLTKGGPNKASEVLLYTIYTEAFEYFRTSYAAAITVVFLFFVLLLTLLKTRFLERKVHYS</sequence>
<gene>
    <name evidence="9" type="ORF">EH243_12975</name>
</gene>
<reference evidence="9 10" key="1">
    <citation type="submission" date="2018-11" db="EMBL/GenBank/DDBJ databases">
        <title>The draft genome sequence of Amphritea opalescens ANRC-JH13T.</title>
        <authorList>
            <person name="Fang Z."/>
            <person name="Zhang Y."/>
            <person name="Han X."/>
        </authorList>
    </citation>
    <scope>NUCLEOTIDE SEQUENCE [LARGE SCALE GENOMIC DNA]</scope>
    <source>
        <strain evidence="9 10">ANRC-JH13</strain>
    </source>
</reference>
<evidence type="ECO:0000313" key="9">
    <source>
        <dbReference type="EMBL" id="RTE65343.1"/>
    </source>
</evidence>
<keyword evidence="10" id="KW-1185">Reference proteome</keyword>
<feature type="transmembrane region" description="Helical" evidence="7">
    <location>
        <begin position="128"/>
        <end position="148"/>
    </location>
</feature>
<evidence type="ECO:0000256" key="5">
    <source>
        <dbReference type="ARBA" id="ARBA00022989"/>
    </source>
</evidence>
<evidence type="ECO:0000256" key="3">
    <source>
        <dbReference type="ARBA" id="ARBA00022475"/>
    </source>
</evidence>
<accession>A0A430KPS0</accession>
<dbReference type="InterPro" id="IPR035906">
    <property type="entry name" value="MetI-like_sf"/>
</dbReference>
<name>A0A430KPS0_9GAMM</name>
<organism evidence="9 10">
    <name type="scientific">Amphritea opalescens</name>
    <dbReference type="NCBI Taxonomy" id="2490544"/>
    <lineage>
        <taxon>Bacteria</taxon>
        <taxon>Pseudomonadati</taxon>
        <taxon>Pseudomonadota</taxon>
        <taxon>Gammaproteobacteria</taxon>
        <taxon>Oceanospirillales</taxon>
        <taxon>Oceanospirillaceae</taxon>
        <taxon>Amphritea</taxon>
    </lineage>
</organism>
<feature type="transmembrane region" description="Helical" evidence="7">
    <location>
        <begin position="95"/>
        <end position="116"/>
    </location>
</feature>
<dbReference type="Gene3D" id="1.10.3720.10">
    <property type="entry name" value="MetI-like"/>
    <property type="match status" value="1"/>
</dbReference>
<dbReference type="SUPFAM" id="SSF161098">
    <property type="entry name" value="MetI-like"/>
    <property type="match status" value="1"/>
</dbReference>
<dbReference type="PROSITE" id="PS50928">
    <property type="entry name" value="ABC_TM1"/>
    <property type="match status" value="1"/>
</dbReference>
<proteinExistence type="inferred from homology"/>
<keyword evidence="2 7" id="KW-0813">Transport</keyword>
<dbReference type="GO" id="GO:0055085">
    <property type="term" value="P:transmembrane transport"/>
    <property type="evidence" value="ECO:0007669"/>
    <property type="project" value="InterPro"/>
</dbReference>
<dbReference type="Proteomes" id="UP000283087">
    <property type="component" value="Unassembled WGS sequence"/>
</dbReference>
<dbReference type="GO" id="GO:0005886">
    <property type="term" value="C:plasma membrane"/>
    <property type="evidence" value="ECO:0007669"/>
    <property type="project" value="UniProtKB-SubCell"/>
</dbReference>
<keyword evidence="4 7" id="KW-0812">Transmembrane</keyword>
<evidence type="ECO:0000313" key="10">
    <source>
        <dbReference type="Proteomes" id="UP000283087"/>
    </source>
</evidence>
<dbReference type="AlphaFoldDB" id="A0A430KPS0"/>
<dbReference type="PANTHER" id="PTHR30193">
    <property type="entry name" value="ABC TRANSPORTER PERMEASE PROTEIN"/>
    <property type="match status" value="1"/>
</dbReference>
<feature type="transmembrane region" description="Helical" evidence="7">
    <location>
        <begin position="31"/>
        <end position="58"/>
    </location>
</feature>
<comment type="subcellular location">
    <subcellularLocation>
        <location evidence="1 7">Cell membrane</location>
        <topology evidence="1 7">Multi-pass membrane protein</topology>
    </subcellularLocation>
</comment>
<dbReference type="OrthoDB" id="8417460at2"/>
<feature type="domain" description="ABC transmembrane type-1" evidence="8">
    <location>
        <begin position="91"/>
        <end position="304"/>
    </location>
</feature>
<dbReference type="RefSeq" id="WP_126159100.1">
    <property type="nucleotide sequence ID" value="NZ_RQXW01000011.1"/>
</dbReference>
<evidence type="ECO:0000259" key="8">
    <source>
        <dbReference type="PROSITE" id="PS50928"/>
    </source>
</evidence>
<feature type="transmembrane region" description="Helical" evidence="7">
    <location>
        <begin position="284"/>
        <end position="303"/>
    </location>
</feature>
<dbReference type="InterPro" id="IPR000515">
    <property type="entry name" value="MetI-like"/>
</dbReference>
<feature type="transmembrane region" description="Helical" evidence="7">
    <location>
        <begin position="224"/>
        <end position="243"/>
    </location>
</feature>
<keyword evidence="6 7" id="KW-0472">Membrane</keyword>
<dbReference type="PANTHER" id="PTHR30193:SF37">
    <property type="entry name" value="INNER MEMBRANE ABC TRANSPORTER PERMEASE PROTEIN YCJO"/>
    <property type="match status" value="1"/>
</dbReference>
<feature type="transmembrane region" description="Helical" evidence="7">
    <location>
        <begin position="176"/>
        <end position="204"/>
    </location>
</feature>
<protein>
    <submittedName>
        <fullName evidence="9">Sugar ABC transporter permease</fullName>
    </submittedName>
</protein>
<evidence type="ECO:0000256" key="2">
    <source>
        <dbReference type="ARBA" id="ARBA00022448"/>
    </source>
</evidence>
<dbReference type="InterPro" id="IPR051393">
    <property type="entry name" value="ABC_transporter_permease"/>
</dbReference>
<dbReference type="EMBL" id="RQXW01000011">
    <property type="protein sequence ID" value="RTE65343.1"/>
    <property type="molecule type" value="Genomic_DNA"/>
</dbReference>
<evidence type="ECO:0000256" key="4">
    <source>
        <dbReference type="ARBA" id="ARBA00022692"/>
    </source>
</evidence>
<dbReference type="CDD" id="cd06261">
    <property type="entry name" value="TM_PBP2"/>
    <property type="match status" value="1"/>
</dbReference>
<evidence type="ECO:0000256" key="7">
    <source>
        <dbReference type="RuleBase" id="RU363032"/>
    </source>
</evidence>
<keyword evidence="3" id="KW-1003">Cell membrane</keyword>
<comment type="similarity">
    <text evidence="7">Belongs to the binding-protein-dependent transport system permease family.</text>
</comment>
<comment type="caution">
    <text evidence="9">The sequence shown here is derived from an EMBL/GenBank/DDBJ whole genome shotgun (WGS) entry which is preliminary data.</text>
</comment>
<keyword evidence="5 7" id="KW-1133">Transmembrane helix</keyword>
<evidence type="ECO:0000256" key="1">
    <source>
        <dbReference type="ARBA" id="ARBA00004651"/>
    </source>
</evidence>
<dbReference type="Pfam" id="PF00528">
    <property type="entry name" value="BPD_transp_1"/>
    <property type="match status" value="1"/>
</dbReference>
<evidence type="ECO:0000256" key="6">
    <source>
        <dbReference type="ARBA" id="ARBA00023136"/>
    </source>
</evidence>